<comment type="caution">
    <text evidence="1">The sequence shown here is derived from an EMBL/GenBank/DDBJ whole genome shotgun (WGS) entry which is preliminary data.</text>
</comment>
<name>A0A6L3SWV5_9HYPH</name>
<reference evidence="1 2" key="1">
    <citation type="submission" date="2019-09" db="EMBL/GenBank/DDBJ databases">
        <title>YIM 48816 draft genome.</title>
        <authorList>
            <person name="Jiang L."/>
        </authorList>
    </citation>
    <scope>NUCLEOTIDE SEQUENCE [LARGE SCALE GENOMIC DNA]</scope>
    <source>
        <strain evidence="1 2">YIM 48816</strain>
    </source>
</reference>
<organism evidence="1 2">
    <name type="scientific">Methylobacterium soli</name>
    <dbReference type="NCBI Taxonomy" id="553447"/>
    <lineage>
        <taxon>Bacteria</taxon>
        <taxon>Pseudomonadati</taxon>
        <taxon>Pseudomonadota</taxon>
        <taxon>Alphaproteobacteria</taxon>
        <taxon>Hyphomicrobiales</taxon>
        <taxon>Methylobacteriaceae</taxon>
        <taxon>Methylobacterium</taxon>
    </lineage>
</organism>
<protein>
    <submittedName>
        <fullName evidence="1">Uncharacterized protein</fullName>
    </submittedName>
</protein>
<proteinExistence type="predicted"/>
<gene>
    <name evidence="1" type="ORF">F6X53_15760</name>
</gene>
<keyword evidence="2" id="KW-1185">Reference proteome</keyword>
<dbReference type="AlphaFoldDB" id="A0A6L3SWV5"/>
<accession>A0A6L3SWV5</accession>
<dbReference type="EMBL" id="VZZK01000015">
    <property type="protein sequence ID" value="KAB1078212.1"/>
    <property type="molecule type" value="Genomic_DNA"/>
</dbReference>
<dbReference type="RefSeq" id="WP_151001152.1">
    <property type="nucleotide sequence ID" value="NZ_BPQY01000021.1"/>
</dbReference>
<sequence length="122" mass="13131">MTILPLTIDPDRDVFEFAAAPLVRTRGSQCEEFLAPQGRGEPAWNGAAFRRRLLQWAAAQVAATACLTTCVAYAMAPAALKPLPEPMNYALRLSGTSAPLDPLPASLNDGFRLRLSFLDAGE</sequence>
<dbReference type="OrthoDB" id="7999967at2"/>
<dbReference type="Proteomes" id="UP000474159">
    <property type="component" value="Unassembled WGS sequence"/>
</dbReference>
<evidence type="ECO:0000313" key="2">
    <source>
        <dbReference type="Proteomes" id="UP000474159"/>
    </source>
</evidence>
<evidence type="ECO:0000313" key="1">
    <source>
        <dbReference type="EMBL" id="KAB1078212.1"/>
    </source>
</evidence>